<sequence>ESIISLSAPDLERYSRDADNPEEIIQSYRERIRMLEKELIRKALGKDNIKAVNLPHRDIKLEPYVICRAFIDNLMDGPVIKSIDSATSAKLAGQMKDCHHRPHQLNHLSDLSASRTIGAIVRHIPQPLQSRCSEVASSIMCQGREAIFINLAQFEDE</sequence>
<name>A0A504YL32_FASGI</name>
<protein>
    <submittedName>
        <fullName evidence="1">Uncharacterized protein</fullName>
    </submittedName>
</protein>
<dbReference type="Proteomes" id="UP000316759">
    <property type="component" value="Unassembled WGS sequence"/>
</dbReference>
<keyword evidence="2" id="KW-1185">Reference proteome</keyword>
<proteinExistence type="predicted"/>
<feature type="non-terminal residue" evidence="1">
    <location>
        <position position="1"/>
    </location>
</feature>
<evidence type="ECO:0000313" key="1">
    <source>
        <dbReference type="EMBL" id="TPP61111.1"/>
    </source>
</evidence>
<accession>A0A504YL32</accession>
<dbReference type="OrthoDB" id="10068075at2759"/>
<evidence type="ECO:0000313" key="2">
    <source>
        <dbReference type="Proteomes" id="UP000316759"/>
    </source>
</evidence>
<organism evidence="1 2">
    <name type="scientific">Fasciola gigantica</name>
    <name type="common">Giant liver fluke</name>
    <dbReference type="NCBI Taxonomy" id="46835"/>
    <lineage>
        <taxon>Eukaryota</taxon>
        <taxon>Metazoa</taxon>
        <taxon>Spiralia</taxon>
        <taxon>Lophotrochozoa</taxon>
        <taxon>Platyhelminthes</taxon>
        <taxon>Trematoda</taxon>
        <taxon>Digenea</taxon>
        <taxon>Plagiorchiida</taxon>
        <taxon>Echinostomata</taxon>
        <taxon>Echinostomatoidea</taxon>
        <taxon>Fasciolidae</taxon>
        <taxon>Fasciola</taxon>
    </lineage>
</organism>
<comment type="caution">
    <text evidence="1">The sequence shown here is derived from an EMBL/GenBank/DDBJ whole genome shotgun (WGS) entry which is preliminary data.</text>
</comment>
<dbReference type="EMBL" id="SUNJ01008593">
    <property type="protein sequence ID" value="TPP61111.1"/>
    <property type="molecule type" value="Genomic_DNA"/>
</dbReference>
<gene>
    <name evidence="1" type="ORF">FGIG_07864</name>
</gene>
<dbReference type="AlphaFoldDB" id="A0A504YL32"/>
<reference evidence="1 2" key="1">
    <citation type="submission" date="2019-04" db="EMBL/GenBank/DDBJ databases">
        <title>Annotation for the trematode Fasciola gigantica.</title>
        <authorList>
            <person name="Choi Y.-J."/>
        </authorList>
    </citation>
    <scope>NUCLEOTIDE SEQUENCE [LARGE SCALE GENOMIC DNA]</scope>
    <source>
        <strain evidence="1">Uganda_cow_1</strain>
    </source>
</reference>